<dbReference type="RefSeq" id="WP_135262533.1">
    <property type="nucleotide sequence ID" value="NZ_SMLM01000001.1"/>
</dbReference>
<dbReference type="AlphaFoldDB" id="A0A4Z0C4B9"/>
<proteinExistence type="predicted"/>
<gene>
    <name evidence="2" type="ORF">EZ313_07365</name>
</gene>
<reference evidence="2 3" key="1">
    <citation type="submission" date="2019-03" db="EMBL/GenBank/DDBJ databases">
        <title>Ramlibacter henchirensis DSM 14656, whole genome shotgun sequence.</title>
        <authorList>
            <person name="Zhang X."/>
            <person name="Feng G."/>
            <person name="Zhu H."/>
        </authorList>
    </citation>
    <scope>NUCLEOTIDE SEQUENCE [LARGE SCALE GENOMIC DNA]</scope>
    <source>
        <strain evidence="2 3">DSM 14656</strain>
    </source>
</reference>
<dbReference type="EMBL" id="SMLM01000001">
    <property type="protein sequence ID" value="TFZ06446.1"/>
    <property type="molecule type" value="Genomic_DNA"/>
</dbReference>
<protein>
    <recommendedName>
        <fullName evidence="1">DUF7673 domain-containing protein</fullName>
    </recommendedName>
</protein>
<dbReference type="InterPro" id="IPR056090">
    <property type="entry name" value="DUF7673"/>
</dbReference>
<organism evidence="2 3">
    <name type="scientific">Ramlibacter henchirensis</name>
    <dbReference type="NCBI Taxonomy" id="204072"/>
    <lineage>
        <taxon>Bacteria</taxon>
        <taxon>Pseudomonadati</taxon>
        <taxon>Pseudomonadota</taxon>
        <taxon>Betaproteobacteria</taxon>
        <taxon>Burkholderiales</taxon>
        <taxon>Comamonadaceae</taxon>
        <taxon>Ramlibacter</taxon>
    </lineage>
</organism>
<name>A0A4Z0C4B9_9BURK</name>
<evidence type="ECO:0000259" key="1">
    <source>
        <dbReference type="Pfam" id="PF24720"/>
    </source>
</evidence>
<dbReference type="OrthoDB" id="8903846at2"/>
<evidence type="ECO:0000313" key="2">
    <source>
        <dbReference type="EMBL" id="TFZ06446.1"/>
    </source>
</evidence>
<dbReference type="Pfam" id="PF24720">
    <property type="entry name" value="DUF7673"/>
    <property type="match status" value="1"/>
</dbReference>
<accession>A0A4Z0C4B9</accession>
<evidence type="ECO:0000313" key="3">
    <source>
        <dbReference type="Proteomes" id="UP000298180"/>
    </source>
</evidence>
<sequence length="147" mass="16473">MNQAERERRHRANLDRVNQVQLVVGTGDRARVDHEGTLLERARLMVEEIRSHEATERALAAFERLLRLAEEGGHARGAKQVADFIAAVWEDQPMRPSALRAVAADLGDDMLAVLDGLRYSRIALAEHVRGGPRRVVRLLEKRKAALA</sequence>
<keyword evidence="3" id="KW-1185">Reference proteome</keyword>
<feature type="domain" description="DUF7673" evidence="1">
    <location>
        <begin position="60"/>
        <end position="141"/>
    </location>
</feature>
<comment type="caution">
    <text evidence="2">The sequence shown here is derived from an EMBL/GenBank/DDBJ whole genome shotgun (WGS) entry which is preliminary data.</text>
</comment>
<dbReference type="Proteomes" id="UP000298180">
    <property type="component" value="Unassembled WGS sequence"/>
</dbReference>